<dbReference type="InterPro" id="IPR055123">
    <property type="entry name" value="SpnB-like_Rossmann"/>
</dbReference>
<feature type="domain" description="PKS/mFAS DH" evidence="18">
    <location>
        <begin position="921"/>
        <end position="1187"/>
    </location>
</feature>
<feature type="domain" description="Ketosynthase family 3 (KS3)" evidence="17">
    <location>
        <begin position="2070"/>
        <end position="2497"/>
    </location>
</feature>
<dbReference type="Pfam" id="PF08240">
    <property type="entry name" value="ADH_N"/>
    <property type="match status" value="1"/>
</dbReference>
<dbReference type="InterPro" id="IPR016036">
    <property type="entry name" value="Malonyl_transacylase_ACP-bd"/>
</dbReference>
<dbReference type="PANTHER" id="PTHR43775:SF51">
    <property type="entry name" value="INACTIVE PHENOLPHTHIOCEROL SYNTHESIS POLYKETIDE SYNTHASE TYPE I PKS1-RELATED"/>
    <property type="match status" value="1"/>
</dbReference>
<dbReference type="Pfam" id="PF22953">
    <property type="entry name" value="SpnB_Rossmann"/>
    <property type="match status" value="1"/>
</dbReference>
<dbReference type="CDD" id="cd00833">
    <property type="entry name" value="PKS"/>
    <property type="match status" value="2"/>
</dbReference>
<dbReference type="InterPro" id="IPR020843">
    <property type="entry name" value="ER"/>
</dbReference>
<dbReference type="CDD" id="cd05195">
    <property type="entry name" value="enoyl_red"/>
    <property type="match status" value="1"/>
</dbReference>
<dbReference type="SMART" id="SM00829">
    <property type="entry name" value="PKS_ER"/>
    <property type="match status" value="1"/>
</dbReference>
<sequence>MSEQEKMLGYLRRVTAELHQTRGRLQDLEAEVHEPIAIVGMACRYPGGVTTPEELWDLVSEGTDAITSFPEDRGWDTEAIYDPDSGTPGRTYSREGGFVADAGYFDAGFFGISPREALAMDPQQRLLLETSWEAVERAGIDPASLKGRDAGVFVGAVSPDYGPRLHTAADGVEGHLGTGTSLSIASGRIAYTLGLEGPAVTIDTACSSSLVALHLAVQSLRRGECSFALTGGVTVMSTPGTFISFSRQRGIAPDGRCKSFAAAADGFGPAEGAGMLCLEKLSDARRAGHPVLAVVRGTATNQDGASSGLSAPSGPSQQRVIRAALADAELSASDVDVVEAHGTGTKLGDPIEAGALLATYGQGRGPEAPLWLGSMKSNIGHAQAAAGVAGVIKMVLALRHGIVPRTLHAAEPSSHVDWSTGALRLLVDPLDWPQTDRPRRAGVSSFGISGTNAHAIVEEPPAAEPDPAPARALPLAPWVLSAASAAALRDQAGRLAAHVARHPEHTITDVGHSLATSRAVLEHRAVLVASDLTAGARLAEYATGGDPAELVTGHALGGAGPVFVFPGQGSQWVGMAVDLMESSPMFAARMGECAAALESVVDFQLLDVLGDSAALERVDVLQPALWAVMVSLAEVWRSYGVDPAAVVGHSQGEIAAAVVAGGLSLEDGARVVALRSRAVASGLSGGGGMVSVAASVEEIEKRIASNGGDLSIAAMNGPSAVVVSGADAALDGFLAGCEADEIRARRIPVDYASHCAQVETIRDAVEHAASGVTPKPGAVPFHSTVTGGALGSSELDAAYWYRNLRNPVRFEETVRGLVDLGFRHFVEVSPHPVLTPGIEETAGDVEVSVVGTLRRDEGGQERVLRSVAEAFVTGAPVEWARVYDGTGARPVELPTYAFQRQHFWLDQNAPAAAHGMDDVAHPLLDAGMALPDSDGYLLTGRWSLRTHPWLADHVVRGRNVVPGTALVEVVLRAADSVGCDRIDELSLEAPVVLPSDGGALDVQVTVTGEEDGSRSVGVHVRGADGSWTRHARSTLSSGTSEEPADLSSWPPAGARPVDIGGVYERLGEDGLDYGPVFRGLEQVWRNEEEIYAEVALPEGAEALGFGVHPALLDAALHAWACCSDTSGRLPFLWSGVSLHATGATRLRVRLVPADDGSVSLLAADEAGQPVASIEAVVTRPLGENRGDTAEALHRVEWTPLSMTDGDAHLAVVGANGLGLDSIADEYDDLSALAAQVVAGECALPEYVLAGVAPSGADVAAEAMSTAERALALVQQWLADETFAEARLVLLTQGAVAADGGEDVSALAASPVWGLVRSAQTEHPGRFVLVDLDGDPASLTALPGALSTGEPQLALRRGEPRLPRVVAAPAPLQLPDGPWQLEVDPATGLDGMAVVPSSAADRALGEFDVRVEVRAAGVNFRDVLVSLGMYPDAENAVLGGEGAGVVTEIGSGVTSVEPGDRVMGLWSGGFGSSVVVDADSVVGVPAGWSFERAASVPAVFVTAYYALVDLAEVKAGESVLIHSAAGGVGMAAVQLAHHLGAEVCATASEPKWPVVRGLGVAEDRIASSRTGEFERAFGSVDVVLDSLAGELVDASLRLTRPGGRFVEMGKADVRDADEVAATHGGVQYRAFDLAEAGGARLGEILREVVRLFETGALEPLPVSVWDARRAGEAFAVMSRAHHVGKLVLTVPPVPTKPEGWVVVTGASGVLGGVVARHVAAEWGARRLLLLSRRGGEAPGTEDLVRELTSAGVEVRVAACDVADRDALAHALSSVDVSGVVHAAGALDDVTVESLTPQRLADVVAAKVAGAWNLHELTVEQDVRWFVLFSSAAGVLGGAGQANYAAGNAFVDALAAFRRSRGLPAVSVAWGLWEQRSAMTEGLDDADLARIARTGTKALSTQDGLALLDRAVESPDDVLVAARLDPRADPNAPVHPLLRGLVRQPAAPRRRALAAPGTDGSAALRQRLLAQRSDDRRRTVLDLVRTQAAAVLGHADPGAVAPESAFKDLGLDSLTAVDLRNRLATATGLRLPATLAFDHPSTGALAAHLLTKILGTVATETTAEPQRPDVDDDPIAIVGMACRYPGGVTTPEELWRLVASGGDAIGGLPADRGWDLDALYDPDPDVPGRIYVREGGFLHDAGRFDAEFFGISPVEALSMDPQQRLLLETSWEAVERAGIVPAVLRGSRTGVFVGAHYQEYGPRLHEAGEGAEGHLLTGTAGSVVSGRVAYVLGLEGPAVTVDTACSSSLVSLHMAVRSLRSGESDLALAGGVAVMPGPGALMGFSRQRGLATDARCKSFSDDADGTSLAEGAGVLLVERLSDARRNGHRVLGVVRGTATNQDGASNGLSAPNGPSQQRVIRAALADARLGAADVDVVEAHGTGTSLGDPIEAQAVLATYGQDRGEGVGPLRLGSIKSNIGHTQAAAGVAGVIKIVKALEHGALPASLHLGRPSTHVDWSEGDVELLRESVAWPVADRPRRAGVSSFGISGTNAHVIVEEAPPADEPVAVPESGKTLPWLVSARSAAALREQAARLRDSVGSEDPADVASALATRRTAFEHRAVVVGERREDLDAGLAALAEGRTAPRLVTGSVTTGRTAVLFTGQGSQRVGMGRALHAAHPVFAAAFDSACEHFDALLPGVPAVRDVVLGDHADAERELSRTLYAQCGLFAVETALYRLVESWGVRPDAVAGHSIGEVVAAHVAGVLSLGDACSLVATRGRLMQELPDGGVMVAVRAAEADVLPLLEGRRDEVGVAAVNGPEAVVLSGTRTGVDEIVAVLRERGVETKRLDVSHAFHSPLVEPVLAAFREEVGELDFAVPELLVLSHLTGEPLPADRPCGVEHWVRHVREPVRFADGVAALAARGVTTFLELGPDGVLSALGQDSAPEAEFVPTMRAGADEVASLTEALAHLFVRGADVDWSALLPGQGTVSLPTYPFQRGDYWLRAEDAAEDRIPDDAAFAAELALGDEARAAELLPLLAAYRERRRDEALVDGWRYRTAWTPVTVPAAEPAGTWLVVLPEGFSDNPWVLGVVEALTAGAAEAVLRPVANPGDLAAGVTGDGPLSGVLSLLALADGDDPEHDAVPLGATFALALSRALDESGVRAPVWHVTRAAAAVSAAERVRGPGQSGVRALGRVAVLEEPARWAGTVDLPAEFDGWVGYRLGAVLARGVGESELAVRGSGVFARRVVPAAGGRPRSGSDPWPSSGTVLITGGTGALGGQVARRLARAGVEHLLLVSRRGPDADGAALHEELTALGTEVSLAACDVGDHDSLAALLDGIPAERPLSAVVHAAGVVGDGAFSEMTPARLQAVARAKSRAARLLHDLTRDSDLAAFVLFSSFSGALGAPGRSGDAVASAQLEALAEERDAEGLPVTCVAWGPWAGSEPRDGGAHGGLNPLEPGLALLALERAITGGDSRIAVVDADWSRFAGHLADDPQARPLARVLAGIPGVRQAAAEDENPHDAEEFGTRLRSLPPAEREAELLRVVRTHAAVVLGHDTADAISPERGFVDMGFDSLTATRLRNRLATATGLHVSAGTVFEHPTPHALTARLLEMYAGPQARPRPQLRPRSRS</sequence>
<dbReference type="Gene3D" id="3.40.50.11460">
    <property type="match status" value="1"/>
</dbReference>
<dbReference type="Pfam" id="PF08990">
    <property type="entry name" value="Docking"/>
    <property type="match status" value="1"/>
</dbReference>
<evidence type="ECO:0000256" key="13">
    <source>
        <dbReference type="ARBA" id="ARBA00066981"/>
    </source>
</evidence>
<keyword evidence="20" id="KW-1185">Reference proteome</keyword>
<feature type="active site" description="Proton donor; for dehydratase activity" evidence="14">
    <location>
        <position position="1113"/>
    </location>
</feature>
<organism evidence="19 20">
    <name type="scientific">Saccharopolyspora dendranthemae</name>
    <dbReference type="NCBI Taxonomy" id="1181886"/>
    <lineage>
        <taxon>Bacteria</taxon>
        <taxon>Bacillati</taxon>
        <taxon>Actinomycetota</taxon>
        <taxon>Actinomycetes</taxon>
        <taxon>Pseudonocardiales</taxon>
        <taxon>Pseudonocardiaceae</taxon>
        <taxon>Saccharopolyspora</taxon>
    </lineage>
</organism>
<dbReference type="InterPro" id="IPR020841">
    <property type="entry name" value="PKS_Beta-ketoAc_synthase_dom"/>
</dbReference>
<evidence type="ECO:0000256" key="7">
    <source>
        <dbReference type="ARBA" id="ARBA00023268"/>
    </source>
</evidence>
<protein>
    <recommendedName>
        <fullName evidence="13">6-deoxyerythronolide-B synthase</fullName>
        <ecNumber evidence="13">2.3.1.94</ecNumber>
    </recommendedName>
</protein>
<dbReference type="Pfam" id="PF08659">
    <property type="entry name" value="KR"/>
    <property type="match status" value="2"/>
</dbReference>
<dbReference type="InterPro" id="IPR014030">
    <property type="entry name" value="Ketoacyl_synth_N"/>
</dbReference>
<dbReference type="SMART" id="SM00825">
    <property type="entry name" value="PKS_KS"/>
    <property type="match status" value="2"/>
</dbReference>
<evidence type="ECO:0000256" key="11">
    <source>
        <dbReference type="ARBA" id="ARBA00060622"/>
    </source>
</evidence>
<dbReference type="Proteomes" id="UP000316184">
    <property type="component" value="Unassembled WGS sequence"/>
</dbReference>
<dbReference type="SMART" id="SM00823">
    <property type="entry name" value="PKS_PP"/>
    <property type="match status" value="2"/>
</dbReference>
<keyword evidence="4" id="KW-0808">Transferase</keyword>
<dbReference type="GO" id="GO:0004315">
    <property type="term" value="F:3-oxoacyl-[acyl-carrier-protein] synthase activity"/>
    <property type="evidence" value="ECO:0007669"/>
    <property type="project" value="InterPro"/>
</dbReference>
<dbReference type="InterPro" id="IPR011032">
    <property type="entry name" value="GroES-like_sf"/>
</dbReference>
<dbReference type="InterPro" id="IPR016039">
    <property type="entry name" value="Thiolase-like"/>
</dbReference>
<dbReference type="InterPro" id="IPR001227">
    <property type="entry name" value="Ac_transferase_dom_sf"/>
</dbReference>
<evidence type="ECO:0000259" key="16">
    <source>
        <dbReference type="PROSITE" id="PS50075"/>
    </source>
</evidence>
<dbReference type="Gene3D" id="3.40.50.720">
    <property type="entry name" value="NAD(P)-binding Rossmann-like Domain"/>
    <property type="match status" value="2"/>
</dbReference>
<dbReference type="Gene3D" id="3.40.47.10">
    <property type="match status" value="2"/>
</dbReference>
<dbReference type="SMART" id="SM00827">
    <property type="entry name" value="PKS_AT"/>
    <property type="match status" value="2"/>
</dbReference>
<dbReference type="InterPro" id="IPR050091">
    <property type="entry name" value="PKS_NRPS_Biosynth_Enz"/>
</dbReference>
<dbReference type="InterPro" id="IPR049552">
    <property type="entry name" value="PKS_DH_N"/>
</dbReference>
<evidence type="ECO:0000256" key="6">
    <source>
        <dbReference type="ARBA" id="ARBA00023194"/>
    </source>
</evidence>
<dbReference type="InterPro" id="IPR036736">
    <property type="entry name" value="ACP-like_sf"/>
</dbReference>
<comment type="catalytic activity">
    <reaction evidence="9">
        <text>6 (S)-methylmalonyl-CoA + propanoyl-CoA + 6 NADPH + 12 H(+) = 6-deoxyerythronolide B + 6 CO2 + 6 NADP(+) + 7 CoA + H2O</text>
        <dbReference type="Rhea" id="RHEA:23068"/>
        <dbReference type="ChEBI" id="CHEBI:15377"/>
        <dbReference type="ChEBI" id="CHEBI:15378"/>
        <dbReference type="ChEBI" id="CHEBI:16089"/>
        <dbReference type="ChEBI" id="CHEBI:16526"/>
        <dbReference type="ChEBI" id="CHEBI:57287"/>
        <dbReference type="ChEBI" id="CHEBI:57327"/>
        <dbReference type="ChEBI" id="CHEBI:57392"/>
        <dbReference type="ChEBI" id="CHEBI:57783"/>
        <dbReference type="ChEBI" id="CHEBI:58349"/>
        <dbReference type="EC" id="2.3.1.94"/>
    </reaction>
</comment>
<evidence type="ECO:0000256" key="10">
    <source>
        <dbReference type="ARBA" id="ARBA00060158"/>
    </source>
</evidence>
<dbReference type="Pfam" id="PF00550">
    <property type="entry name" value="PP-binding"/>
    <property type="match status" value="2"/>
</dbReference>
<dbReference type="InterPro" id="IPR020806">
    <property type="entry name" value="PKS_PP-bd"/>
</dbReference>
<dbReference type="InterPro" id="IPR014031">
    <property type="entry name" value="Ketoacyl_synth_C"/>
</dbReference>
<keyword evidence="6" id="KW-0045">Antibiotic biosynthesis</keyword>
<evidence type="ECO:0000256" key="4">
    <source>
        <dbReference type="ARBA" id="ARBA00022679"/>
    </source>
</evidence>
<dbReference type="EC" id="2.3.1.94" evidence="13"/>
<evidence type="ECO:0000259" key="18">
    <source>
        <dbReference type="PROSITE" id="PS52019"/>
    </source>
</evidence>
<dbReference type="InterPro" id="IPR032821">
    <property type="entry name" value="PKS_assoc"/>
</dbReference>
<comment type="caution">
    <text evidence="19">The sequence shown here is derived from an EMBL/GenBank/DDBJ whole genome shotgun (WGS) entry which is preliminary data.</text>
</comment>
<keyword evidence="2" id="KW-0596">Phosphopantetheine</keyword>
<evidence type="ECO:0000256" key="15">
    <source>
        <dbReference type="SAM" id="MobiDB-lite"/>
    </source>
</evidence>
<evidence type="ECO:0000256" key="8">
    <source>
        <dbReference type="ARBA" id="ARBA00023315"/>
    </source>
</evidence>
<dbReference type="Gene3D" id="3.10.129.110">
    <property type="entry name" value="Polyketide synthase dehydratase"/>
    <property type="match status" value="1"/>
</dbReference>
<dbReference type="Gene3D" id="3.90.180.10">
    <property type="entry name" value="Medium-chain alcohol dehydrogenases, catalytic domain"/>
    <property type="match status" value="1"/>
</dbReference>
<dbReference type="NCBIfam" id="NF045894">
    <property type="entry name" value="PKS_plus_SDR"/>
    <property type="match status" value="1"/>
</dbReference>
<dbReference type="Pfam" id="PF00109">
    <property type="entry name" value="ketoacyl-synt"/>
    <property type="match status" value="2"/>
</dbReference>
<dbReference type="GO" id="GO:0004312">
    <property type="term" value="F:fatty acid synthase activity"/>
    <property type="evidence" value="ECO:0007669"/>
    <property type="project" value="TreeGrafter"/>
</dbReference>
<dbReference type="InterPro" id="IPR009081">
    <property type="entry name" value="PP-bd_ACP"/>
</dbReference>
<dbReference type="CDD" id="cd08956">
    <property type="entry name" value="KR_3_FAS_SDR_x"/>
    <property type="match status" value="1"/>
</dbReference>
<dbReference type="PROSITE" id="PS52019">
    <property type="entry name" value="PKS_MFAS_DH"/>
    <property type="match status" value="1"/>
</dbReference>
<evidence type="ECO:0000256" key="5">
    <source>
        <dbReference type="ARBA" id="ARBA00022737"/>
    </source>
</evidence>
<feature type="region of interest" description="N-terminal hotdog fold" evidence="14">
    <location>
        <begin position="921"/>
        <end position="1042"/>
    </location>
</feature>
<name>A0A561U7Z2_9PSEU</name>
<dbReference type="InterPro" id="IPR042104">
    <property type="entry name" value="PKS_dehydratase_sf"/>
</dbReference>
<evidence type="ECO:0000256" key="9">
    <source>
        <dbReference type="ARBA" id="ARBA00052442"/>
    </source>
</evidence>
<dbReference type="PROSITE" id="PS00606">
    <property type="entry name" value="KS3_1"/>
    <property type="match status" value="2"/>
</dbReference>
<dbReference type="InterPro" id="IPR014043">
    <property type="entry name" value="Acyl_transferase_dom"/>
</dbReference>
<evidence type="ECO:0000256" key="14">
    <source>
        <dbReference type="PROSITE-ProRule" id="PRU01363"/>
    </source>
</evidence>
<dbReference type="SUPFAM" id="SSF55048">
    <property type="entry name" value="Probable ACP-binding domain of malonyl-CoA ACP transacylase"/>
    <property type="match status" value="2"/>
</dbReference>
<dbReference type="EMBL" id="VIWX01000002">
    <property type="protein sequence ID" value="TWF95486.1"/>
    <property type="molecule type" value="Genomic_DNA"/>
</dbReference>
<dbReference type="InterPro" id="IPR015083">
    <property type="entry name" value="NorB/c/GfsB-D-like_docking"/>
</dbReference>
<dbReference type="GO" id="GO:0016491">
    <property type="term" value="F:oxidoreductase activity"/>
    <property type="evidence" value="ECO:0007669"/>
    <property type="project" value="InterPro"/>
</dbReference>
<dbReference type="FunFam" id="3.40.366.10:FF:000002">
    <property type="entry name" value="Probable polyketide synthase 2"/>
    <property type="match status" value="1"/>
</dbReference>
<dbReference type="GO" id="GO:0047879">
    <property type="term" value="F:erythronolide synthase activity"/>
    <property type="evidence" value="ECO:0007669"/>
    <property type="project" value="UniProtKB-EC"/>
</dbReference>
<dbReference type="SUPFAM" id="SSF52151">
    <property type="entry name" value="FabD/lysophospholipase-like"/>
    <property type="match status" value="2"/>
</dbReference>
<dbReference type="Pfam" id="PF14765">
    <property type="entry name" value="PS-DH"/>
    <property type="match status" value="1"/>
</dbReference>
<evidence type="ECO:0000313" key="19">
    <source>
        <dbReference type="EMBL" id="TWF95486.1"/>
    </source>
</evidence>
<dbReference type="Gene3D" id="1.10.1200.10">
    <property type="entry name" value="ACP-like"/>
    <property type="match status" value="2"/>
</dbReference>
<dbReference type="SUPFAM" id="SSF51735">
    <property type="entry name" value="NAD(P)-binding Rossmann-fold domains"/>
    <property type="match status" value="5"/>
</dbReference>
<evidence type="ECO:0000256" key="12">
    <source>
        <dbReference type="ARBA" id="ARBA00063272"/>
    </source>
</evidence>
<evidence type="ECO:0000313" key="20">
    <source>
        <dbReference type="Proteomes" id="UP000316184"/>
    </source>
</evidence>
<dbReference type="GO" id="GO:0031177">
    <property type="term" value="F:phosphopantetheine binding"/>
    <property type="evidence" value="ECO:0007669"/>
    <property type="project" value="InterPro"/>
</dbReference>
<evidence type="ECO:0000259" key="17">
    <source>
        <dbReference type="PROSITE" id="PS52004"/>
    </source>
</evidence>
<dbReference type="FunFam" id="1.10.1200.10:FF:000007">
    <property type="entry name" value="Probable polyketide synthase pks17"/>
    <property type="match status" value="1"/>
</dbReference>
<proteinExistence type="predicted"/>
<evidence type="ECO:0000256" key="1">
    <source>
        <dbReference type="ARBA" id="ARBA00001957"/>
    </source>
</evidence>
<dbReference type="InterPro" id="IPR016035">
    <property type="entry name" value="Acyl_Trfase/lysoPLipase"/>
</dbReference>
<dbReference type="PANTHER" id="PTHR43775">
    <property type="entry name" value="FATTY ACID SYNTHASE"/>
    <property type="match status" value="1"/>
</dbReference>
<keyword evidence="8" id="KW-0012">Acyltransferase</keyword>
<dbReference type="RefSeq" id="WP_246110246.1">
    <property type="nucleotide sequence ID" value="NZ_VIWX01000002.1"/>
</dbReference>
<comment type="pathway">
    <text evidence="11">Antibiotic biosynthesis; erythromycin biosynthesis.</text>
</comment>
<dbReference type="SUPFAM" id="SSF47336">
    <property type="entry name" value="ACP-like"/>
    <property type="match status" value="2"/>
</dbReference>
<dbReference type="InterPro" id="IPR013154">
    <property type="entry name" value="ADH-like_N"/>
</dbReference>
<dbReference type="Pfam" id="PF00698">
    <property type="entry name" value="Acyl_transf_1"/>
    <property type="match status" value="2"/>
</dbReference>
<dbReference type="InterPro" id="IPR018201">
    <property type="entry name" value="Ketoacyl_synth_AS"/>
</dbReference>
<dbReference type="Pfam" id="PF16197">
    <property type="entry name" value="KAsynt_C_assoc"/>
    <property type="match status" value="2"/>
</dbReference>
<dbReference type="InterPro" id="IPR020807">
    <property type="entry name" value="PKS_DH"/>
</dbReference>
<dbReference type="PROSITE" id="PS50075">
    <property type="entry name" value="CARRIER"/>
    <property type="match status" value="2"/>
</dbReference>
<feature type="domain" description="Carrier" evidence="16">
    <location>
        <begin position="3482"/>
        <end position="3557"/>
    </location>
</feature>
<dbReference type="InterPro" id="IPR057326">
    <property type="entry name" value="KR_dom"/>
</dbReference>
<feature type="domain" description="Ketosynthase family 3 (KS3)" evidence="17">
    <location>
        <begin position="33"/>
        <end position="459"/>
    </location>
</feature>
<dbReference type="Pfam" id="PF02801">
    <property type="entry name" value="Ketoacyl-synt_C"/>
    <property type="match status" value="2"/>
</dbReference>
<feature type="active site" description="Proton acceptor; for dehydratase activity" evidence="14">
    <location>
        <position position="953"/>
    </location>
</feature>
<dbReference type="PROSITE" id="PS00012">
    <property type="entry name" value="PHOSPHOPANTETHEINE"/>
    <property type="match status" value="2"/>
</dbReference>
<keyword evidence="3" id="KW-0597">Phosphoprotein</keyword>
<accession>A0A561U7Z2</accession>
<dbReference type="SMART" id="SM01294">
    <property type="entry name" value="PKS_PP_betabranch"/>
    <property type="match status" value="1"/>
</dbReference>
<dbReference type="SMART" id="SM00822">
    <property type="entry name" value="PKS_KR"/>
    <property type="match status" value="2"/>
</dbReference>
<dbReference type="InterPro" id="IPR036291">
    <property type="entry name" value="NAD(P)-bd_dom_sf"/>
</dbReference>
<comment type="subunit">
    <text evidence="12">Homodimer. Erythronolide synthase is composed of EryAI, EryAII and EryAIII multimodular (2 modules) polypeptides each coding for a functional synthase subunit which participates in 2 of the six FAS-like elongation steps required for formation of the polyketide. Module 1, 2, 3, 4, 5, and 6 participating in biosynthesis steps 1, 2, 3, 4, 5, and 6, respectively.</text>
</comment>
<comment type="cofactor">
    <cofactor evidence="1">
        <name>pantetheine 4'-phosphate</name>
        <dbReference type="ChEBI" id="CHEBI:47942"/>
    </cofactor>
</comment>
<dbReference type="InterPro" id="IPR049900">
    <property type="entry name" value="PKS_mFAS_DH"/>
</dbReference>
<feature type="region of interest" description="Disordered" evidence="15">
    <location>
        <begin position="1029"/>
        <end position="1051"/>
    </location>
</feature>
<evidence type="ECO:0000256" key="3">
    <source>
        <dbReference type="ARBA" id="ARBA00022553"/>
    </source>
</evidence>
<comment type="function">
    <text evidence="10">Involved in the biosynthesis of antibiotic erythromycin via the biosynthesis of its aglycone precursor, 6-deoxyerythronolide B (6-dEB).</text>
</comment>
<feature type="region of interest" description="C-terminal hotdog fold" evidence="14">
    <location>
        <begin position="1054"/>
        <end position="1187"/>
    </location>
</feature>
<dbReference type="SMART" id="SM00826">
    <property type="entry name" value="PKS_DH"/>
    <property type="match status" value="1"/>
</dbReference>
<dbReference type="CDD" id="cd08952">
    <property type="entry name" value="KR_1_SDR_x"/>
    <property type="match status" value="1"/>
</dbReference>
<dbReference type="InterPro" id="IPR013968">
    <property type="entry name" value="PKS_KR"/>
</dbReference>
<dbReference type="GO" id="GO:0006633">
    <property type="term" value="P:fatty acid biosynthetic process"/>
    <property type="evidence" value="ECO:0007669"/>
    <property type="project" value="InterPro"/>
</dbReference>
<dbReference type="InterPro" id="IPR006162">
    <property type="entry name" value="Ppantetheine_attach_site"/>
</dbReference>
<keyword evidence="5" id="KW-0677">Repeat</keyword>
<reference evidence="19 20" key="1">
    <citation type="submission" date="2019-06" db="EMBL/GenBank/DDBJ databases">
        <title>Sequencing the genomes of 1000 actinobacteria strains.</title>
        <authorList>
            <person name="Klenk H.-P."/>
        </authorList>
    </citation>
    <scope>NUCLEOTIDE SEQUENCE [LARGE SCALE GENOMIC DNA]</scope>
    <source>
        <strain evidence="19 20">DSM 46699</strain>
    </source>
</reference>
<dbReference type="SUPFAM" id="SSF50129">
    <property type="entry name" value="GroES-like"/>
    <property type="match status" value="1"/>
</dbReference>
<dbReference type="Pfam" id="PF21089">
    <property type="entry name" value="PKS_DH_N"/>
    <property type="match status" value="1"/>
</dbReference>
<keyword evidence="7" id="KW-0511">Multifunctional enzyme</keyword>
<dbReference type="Gene3D" id="3.40.366.10">
    <property type="entry name" value="Malonyl-Coenzyme A Acyl Carrier Protein, domain 2"/>
    <property type="match status" value="2"/>
</dbReference>
<dbReference type="PROSITE" id="PS52004">
    <property type="entry name" value="KS3_2"/>
    <property type="match status" value="2"/>
</dbReference>
<dbReference type="FunFam" id="3.40.47.10:FF:000019">
    <property type="entry name" value="Polyketide synthase type I"/>
    <property type="match status" value="2"/>
</dbReference>
<dbReference type="Gene3D" id="3.30.70.3290">
    <property type="match status" value="2"/>
</dbReference>
<feature type="domain" description="Carrier" evidence="16">
    <location>
        <begin position="1976"/>
        <end position="2051"/>
    </location>
</feature>
<gene>
    <name evidence="19" type="ORF">FHU35_12482</name>
</gene>
<dbReference type="SUPFAM" id="SSF53901">
    <property type="entry name" value="Thiolase-like"/>
    <property type="match status" value="2"/>
</dbReference>
<dbReference type="InterPro" id="IPR049551">
    <property type="entry name" value="PKS_DH_C"/>
</dbReference>
<evidence type="ECO:0000256" key="2">
    <source>
        <dbReference type="ARBA" id="ARBA00022450"/>
    </source>
</evidence>
<dbReference type="GO" id="GO:0033068">
    <property type="term" value="P:macrolide biosynthetic process"/>
    <property type="evidence" value="ECO:0007669"/>
    <property type="project" value="UniProtKB-ARBA"/>
</dbReference>
<dbReference type="Pfam" id="PF13602">
    <property type="entry name" value="ADH_zinc_N_2"/>
    <property type="match status" value="1"/>
</dbReference>